<protein>
    <submittedName>
        <fullName evidence="2">Protein of uncharacterized function (DUF2874)</fullName>
    </submittedName>
</protein>
<dbReference type="Proteomes" id="UP000095657">
    <property type="component" value="Unassembled WGS sequence"/>
</dbReference>
<feature type="signal peptide" evidence="1">
    <location>
        <begin position="1"/>
        <end position="21"/>
    </location>
</feature>
<name>A0A174SCW0_9BACE</name>
<feature type="chain" id="PRO_5008032628" evidence="1">
    <location>
        <begin position="22"/>
        <end position="98"/>
    </location>
</feature>
<evidence type="ECO:0000313" key="2">
    <source>
        <dbReference type="EMBL" id="CUP95564.1"/>
    </source>
</evidence>
<dbReference type="AlphaFoldDB" id="A0A174SCW0"/>
<evidence type="ECO:0000256" key="1">
    <source>
        <dbReference type="SAM" id="SignalP"/>
    </source>
</evidence>
<reference evidence="2 3" key="1">
    <citation type="submission" date="2015-09" db="EMBL/GenBank/DDBJ databases">
        <authorList>
            <consortium name="Pathogen Informatics"/>
        </authorList>
    </citation>
    <scope>NUCLEOTIDE SEQUENCE [LARGE SCALE GENOMIC DNA]</scope>
    <source>
        <strain evidence="2 3">2789STDY5834880</strain>
    </source>
</reference>
<organism evidence="2 3">
    <name type="scientific">Bacteroides caccae</name>
    <dbReference type="NCBI Taxonomy" id="47678"/>
    <lineage>
        <taxon>Bacteria</taxon>
        <taxon>Pseudomonadati</taxon>
        <taxon>Bacteroidota</taxon>
        <taxon>Bacteroidia</taxon>
        <taxon>Bacteroidales</taxon>
        <taxon>Bacteroidaceae</taxon>
        <taxon>Bacteroides</taxon>
    </lineage>
</organism>
<keyword evidence="1" id="KW-0732">Signal</keyword>
<accession>A0A174SCW0</accession>
<sequence length="98" mass="10554">MKKLFIAVALVMGLGTSVAFANEMTAGIETVAMVNEYKPIEAAKLPQAVQDAIKKNYAESTIKEASVDEAAKTYKVILTGKDGKDTTVVFNEKGEIQK</sequence>
<proteinExistence type="predicted"/>
<evidence type="ECO:0000313" key="3">
    <source>
        <dbReference type="Proteomes" id="UP000095657"/>
    </source>
</evidence>
<gene>
    <name evidence="2" type="ORF">ERS852494_03541</name>
</gene>
<dbReference type="EMBL" id="CZAI01000009">
    <property type="protein sequence ID" value="CUP95564.1"/>
    <property type="molecule type" value="Genomic_DNA"/>
</dbReference>
<dbReference type="SUPFAM" id="SSF160574">
    <property type="entry name" value="BT0923-like"/>
    <property type="match status" value="1"/>
</dbReference>
<dbReference type="Gene3D" id="3.40.1420.30">
    <property type="match status" value="1"/>
</dbReference>
<dbReference type="RefSeq" id="WP_055173453.1">
    <property type="nucleotide sequence ID" value="NZ_CZAI01000009.1"/>
</dbReference>